<comment type="caution">
    <text evidence="6">The sequence shown here is derived from an EMBL/GenBank/DDBJ whole genome shotgun (WGS) entry which is preliminary data.</text>
</comment>
<dbReference type="PROSITE" id="PS50110">
    <property type="entry name" value="RESPONSE_REGULATORY"/>
    <property type="match status" value="1"/>
</dbReference>
<dbReference type="PANTHER" id="PTHR37299:SF1">
    <property type="entry name" value="STAGE 0 SPORULATION PROTEIN A HOMOLOG"/>
    <property type="match status" value="1"/>
</dbReference>
<dbReference type="InterPro" id="IPR001789">
    <property type="entry name" value="Sig_transdc_resp-reg_receiver"/>
</dbReference>
<dbReference type="PANTHER" id="PTHR37299">
    <property type="entry name" value="TRANSCRIPTIONAL REGULATOR-RELATED"/>
    <property type="match status" value="1"/>
</dbReference>
<dbReference type="InterPro" id="IPR046947">
    <property type="entry name" value="LytR-like"/>
</dbReference>
<dbReference type="AlphaFoldDB" id="A0A3R6A1Y4"/>
<evidence type="ECO:0000256" key="3">
    <source>
        <dbReference type="PROSITE-ProRule" id="PRU00169"/>
    </source>
</evidence>
<evidence type="ECO:0000313" key="6">
    <source>
        <dbReference type="EMBL" id="RGS43966.1"/>
    </source>
</evidence>
<dbReference type="SUPFAM" id="SSF52172">
    <property type="entry name" value="CheY-like"/>
    <property type="match status" value="1"/>
</dbReference>
<comment type="function">
    <text evidence="2">May play the central regulatory role in sporulation. It may be an element of the effector pathway responsible for the activation of sporulation genes in response to nutritional stress. Spo0A may act in concert with spo0H (a sigma factor) to control the expression of some genes that are critical to the sporulation process.</text>
</comment>
<evidence type="ECO:0000256" key="1">
    <source>
        <dbReference type="ARBA" id="ARBA00018672"/>
    </source>
</evidence>
<evidence type="ECO:0000259" key="5">
    <source>
        <dbReference type="PROSITE" id="PS50930"/>
    </source>
</evidence>
<gene>
    <name evidence="6" type="ORF">DWX94_02595</name>
</gene>
<reference evidence="6 7" key="1">
    <citation type="submission" date="2018-08" db="EMBL/GenBank/DDBJ databases">
        <title>A genome reference for cultivated species of the human gut microbiota.</title>
        <authorList>
            <person name="Zou Y."/>
            <person name="Xue W."/>
            <person name="Luo G."/>
        </authorList>
    </citation>
    <scope>NUCLEOTIDE SEQUENCE [LARGE SCALE GENOMIC DNA]</scope>
    <source>
        <strain evidence="6 7">AF22-21</strain>
    </source>
</reference>
<dbReference type="GO" id="GO:0000156">
    <property type="term" value="F:phosphorelay response regulator activity"/>
    <property type="evidence" value="ECO:0007669"/>
    <property type="project" value="InterPro"/>
</dbReference>
<feature type="domain" description="Response regulatory" evidence="4">
    <location>
        <begin position="2"/>
        <end position="118"/>
    </location>
</feature>
<evidence type="ECO:0000256" key="2">
    <source>
        <dbReference type="ARBA" id="ARBA00024867"/>
    </source>
</evidence>
<dbReference type="PROSITE" id="PS50930">
    <property type="entry name" value="HTH_LYTTR"/>
    <property type="match status" value="1"/>
</dbReference>
<proteinExistence type="predicted"/>
<dbReference type="SMART" id="SM00448">
    <property type="entry name" value="REC"/>
    <property type="match status" value="1"/>
</dbReference>
<name>A0A3R6A1Y4_9FIRM</name>
<dbReference type="InterPro" id="IPR011006">
    <property type="entry name" value="CheY-like_superfamily"/>
</dbReference>
<sequence>MKIILCDDERQIHEDIRAYAAQYTRNKSIEIQLEDCYSAEELIELGEHGDAVLLDIDMPGMDGIEAARILRKENRKLTIVMLTGKRERFKEAFMIGAVRFVTKPVEANELFEALDYVTLSSAGQEFLKVRYNGSECEIMQRDICVIEAKSDYLEIYSKDRRYESRERLGNILGELDERLFIEIHKSYIINMQHVKGITKYRIVMDDDKALPIARRRYNDVLQKMVDFDRMMG</sequence>
<dbReference type="InterPro" id="IPR058245">
    <property type="entry name" value="NreC/VraR/RcsB-like_REC"/>
</dbReference>
<dbReference type="Pfam" id="PF00072">
    <property type="entry name" value="Response_reg"/>
    <property type="match status" value="1"/>
</dbReference>
<dbReference type="SMART" id="SM00850">
    <property type="entry name" value="LytTR"/>
    <property type="match status" value="1"/>
</dbReference>
<feature type="modified residue" description="4-aspartylphosphate" evidence="3">
    <location>
        <position position="55"/>
    </location>
</feature>
<dbReference type="OrthoDB" id="9802383at2"/>
<protein>
    <recommendedName>
        <fullName evidence="1">Stage 0 sporulation protein A homolog</fullName>
    </recommendedName>
</protein>
<evidence type="ECO:0000313" key="7">
    <source>
        <dbReference type="Proteomes" id="UP000283295"/>
    </source>
</evidence>
<dbReference type="InterPro" id="IPR007492">
    <property type="entry name" value="LytTR_DNA-bd_dom"/>
</dbReference>
<feature type="domain" description="HTH LytTR-type" evidence="5">
    <location>
        <begin position="127"/>
        <end position="226"/>
    </location>
</feature>
<keyword evidence="3" id="KW-0597">Phosphoprotein</keyword>
<organism evidence="6 7">
    <name type="scientific">Coprococcus eutactus</name>
    <dbReference type="NCBI Taxonomy" id="33043"/>
    <lineage>
        <taxon>Bacteria</taxon>
        <taxon>Bacillati</taxon>
        <taxon>Bacillota</taxon>
        <taxon>Clostridia</taxon>
        <taxon>Lachnospirales</taxon>
        <taxon>Lachnospiraceae</taxon>
        <taxon>Coprococcus</taxon>
    </lineage>
</organism>
<dbReference type="Proteomes" id="UP000283295">
    <property type="component" value="Unassembled WGS sequence"/>
</dbReference>
<dbReference type="Pfam" id="PF04397">
    <property type="entry name" value="LytTR"/>
    <property type="match status" value="1"/>
</dbReference>
<dbReference type="EMBL" id="QRVK01000003">
    <property type="protein sequence ID" value="RGS43966.1"/>
    <property type="molecule type" value="Genomic_DNA"/>
</dbReference>
<accession>A0A3R6A1Y4</accession>
<dbReference type="Gene3D" id="3.40.50.2300">
    <property type="match status" value="1"/>
</dbReference>
<dbReference type="Gene3D" id="2.40.50.1020">
    <property type="entry name" value="LytTr DNA-binding domain"/>
    <property type="match status" value="1"/>
</dbReference>
<keyword evidence="6" id="KW-0238">DNA-binding</keyword>
<dbReference type="CDD" id="cd17535">
    <property type="entry name" value="REC_NarL-like"/>
    <property type="match status" value="1"/>
</dbReference>
<evidence type="ECO:0000259" key="4">
    <source>
        <dbReference type="PROSITE" id="PS50110"/>
    </source>
</evidence>
<dbReference type="GO" id="GO:0003677">
    <property type="term" value="F:DNA binding"/>
    <property type="evidence" value="ECO:0007669"/>
    <property type="project" value="UniProtKB-KW"/>
</dbReference>